<protein>
    <submittedName>
        <fullName evidence="1">Uncharacterized protein</fullName>
    </submittedName>
</protein>
<gene>
    <name evidence="1" type="ORF">VNO78_27051</name>
</gene>
<evidence type="ECO:0000313" key="1">
    <source>
        <dbReference type="EMBL" id="KAK7386716.1"/>
    </source>
</evidence>
<proteinExistence type="predicted"/>
<name>A0AAN9XAM3_PSOTE</name>
<sequence length="155" mass="18068">MMDMRSERIKPTMYVFRAPKRSSSRICINSENGKTIYKEDCWHLYSWSDDILTKFHGDNPKAMTFVWWATPLNDFMKINSDGAFSTYHRRSIASTDGLEIRRVHFLSLIEFGRDVAVDANGDDRTFNKSRCQWCLSLIEFGRDVAEEVPQILTGR</sequence>
<dbReference type="AlphaFoldDB" id="A0AAN9XAM3"/>
<dbReference type="EMBL" id="JAYMYS010000007">
    <property type="protein sequence ID" value="KAK7386716.1"/>
    <property type="molecule type" value="Genomic_DNA"/>
</dbReference>
<evidence type="ECO:0000313" key="2">
    <source>
        <dbReference type="Proteomes" id="UP001386955"/>
    </source>
</evidence>
<organism evidence="1 2">
    <name type="scientific">Psophocarpus tetragonolobus</name>
    <name type="common">Winged bean</name>
    <name type="synonym">Dolichos tetragonolobus</name>
    <dbReference type="NCBI Taxonomy" id="3891"/>
    <lineage>
        <taxon>Eukaryota</taxon>
        <taxon>Viridiplantae</taxon>
        <taxon>Streptophyta</taxon>
        <taxon>Embryophyta</taxon>
        <taxon>Tracheophyta</taxon>
        <taxon>Spermatophyta</taxon>
        <taxon>Magnoliopsida</taxon>
        <taxon>eudicotyledons</taxon>
        <taxon>Gunneridae</taxon>
        <taxon>Pentapetalae</taxon>
        <taxon>rosids</taxon>
        <taxon>fabids</taxon>
        <taxon>Fabales</taxon>
        <taxon>Fabaceae</taxon>
        <taxon>Papilionoideae</taxon>
        <taxon>50 kb inversion clade</taxon>
        <taxon>NPAAA clade</taxon>
        <taxon>indigoferoid/millettioid clade</taxon>
        <taxon>Phaseoleae</taxon>
        <taxon>Psophocarpus</taxon>
    </lineage>
</organism>
<dbReference type="Proteomes" id="UP001386955">
    <property type="component" value="Unassembled WGS sequence"/>
</dbReference>
<reference evidence="1 2" key="1">
    <citation type="submission" date="2024-01" db="EMBL/GenBank/DDBJ databases">
        <title>The genomes of 5 underutilized Papilionoideae crops provide insights into root nodulation and disease resistanc.</title>
        <authorList>
            <person name="Jiang F."/>
        </authorList>
    </citation>
    <scope>NUCLEOTIDE SEQUENCE [LARGE SCALE GENOMIC DNA]</scope>
    <source>
        <strain evidence="1">DUOXIRENSHENG_FW03</strain>
        <tissue evidence="1">Leaves</tissue>
    </source>
</reference>
<keyword evidence="2" id="KW-1185">Reference proteome</keyword>
<comment type="caution">
    <text evidence="1">The sequence shown here is derived from an EMBL/GenBank/DDBJ whole genome shotgun (WGS) entry which is preliminary data.</text>
</comment>
<accession>A0AAN9XAM3</accession>